<dbReference type="AlphaFoldDB" id="A0A4R6T6W5"/>
<evidence type="ECO:0000256" key="1">
    <source>
        <dbReference type="SAM" id="Phobius"/>
    </source>
</evidence>
<keyword evidence="1" id="KW-0472">Membrane</keyword>
<accession>A0A4R6T6W5</accession>
<keyword evidence="3" id="KW-1185">Reference proteome</keyword>
<feature type="transmembrane region" description="Helical" evidence="1">
    <location>
        <begin position="50"/>
        <end position="67"/>
    </location>
</feature>
<protein>
    <recommendedName>
        <fullName evidence="4">Mechanosensitive ion channel-like protein</fullName>
    </recommendedName>
</protein>
<sequence>MTAWNDLFFLILTVSGAYLVLSVSFLLLSQYLKKKRISERNLFLLRRIRLLYKPIAWLIVIGGFVSLDPLPHGFLVLLISALGFRQLENYVSGLVIRSSAMVAEGTLVQAGKIKGRIHKIASLGMAIGTDQGERWVWYKSFDKAGFTLVSNQAAQQRAIYLKSKLPYSEMKTLIFAHPVLALGKEIRLKKMNTEHVYLLHYTLAKGASNEDLINFLHENEMATNNSEKFEN</sequence>
<dbReference type="OrthoDB" id="1116684at2"/>
<keyword evidence="1" id="KW-0812">Transmembrane</keyword>
<organism evidence="2 3">
    <name type="scientific">Algoriphagus boseongensis</name>
    <dbReference type="NCBI Taxonomy" id="1442587"/>
    <lineage>
        <taxon>Bacteria</taxon>
        <taxon>Pseudomonadati</taxon>
        <taxon>Bacteroidota</taxon>
        <taxon>Cytophagia</taxon>
        <taxon>Cytophagales</taxon>
        <taxon>Cyclobacteriaceae</taxon>
        <taxon>Algoriphagus</taxon>
    </lineage>
</organism>
<dbReference type="EMBL" id="SNYF01000007">
    <property type="protein sequence ID" value="TDQ16400.1"/>
    <property type="molecule type" value="Genomic_DNA"/>
</dbReference>
<reference evidence="2 3" key="1">
    <citation type="submission" date="2019-03" db="EMBL/GenBank/DDBJ databases">
        <title>Genomic Encyclopedia of Type Strains, Phase III (KMG-III): the genomes of soil and plant-associated and newly described type strains.</title>
        <authorList>
            <person name="Whitman W."/>
        </authorList>
    </citation>
    <scope>NUCLEOTIDE SEQUENCE [LARGE SCALE GENOMIC DNA]</scope>
    <source>
        <strain evidence="2 3">CECT 8446</strain>
    </source>
</reference>
<feature type="transmembrane region" description="Helical" evidence="1">
    <location>
        <begin position="6"/>
        <end position="29"/>
    </location>
</feature>
<dbReference type="Proteomes" id="UP000294535">
    <property type="component" value="Unassembled WGS sequence"/>
</dbReference>
<comment type="caution">
    <text evidence="2">The sequence shown here is derived from an EMBL/GenBank/DDBJ whole genome shotgun (WGS) entry which is preliminary data.</text>
</comment>
<keyword evidence="1" id="KW-1133">Transmembrane helix</keyword>
<evidence type="ECO:0000313" key="2">
    <source>
        <dbReference type="EMBL" id="TDQ16400.1"/>
    </source>
</evidence>
<gene>
    <name evidence="2" type="ORF">DFQ04_2518</name>
</gene>
<proteinExistence type="predicted"/>
<name>A0A4R6T6W5_9BACT</name>
<evidence type="ECO:0008006" key="4">
    <source>
        <dbReference type="Google" id="ProtNLM"/>
    </source>
</evidence>
<dbReference type="RefSeq" id="WP_133556308.1">
    <property type="nucleotide sequence ID" value="NZ_SNYF01000007.1"/>
</dbReference>
<evidence type="ECO:0000313" key="3">
    <source>
        <dbReference type="Proteomes" id="UP000294535"/>
    </source>
</evidence>